<evidence type="ECO:0000256" key="5">
    <source>
        <dbReference type="ARBA" id="ARBA00022989"/>
    </source>
</evidence>
<evidence type="ECO:0000313" key="11">
    <source>
        <dbReference type="Proteomes" id="UP000319210"/>
    </source>
</evidence>
<dbReference type="Proteomes" id="UP000319210">
    <property type="component" value="Unassembled WGS sequence"/>
</dbReference>
<feature type="transmembrane region" description="Helical" evidence="9">
    <location>
        <begin position="170"/>
        <end position="188"/>
    </location>
</feature>
<evidence type="ECO:0000256" key="8">
    <source>
        <dbReference type="SAM" id="MobiDB-lite"/>
    </source>
</evidence>
<dbReference type="Pfam" id="PF09594">
    <property type="entry name" value="GT87"/>
    <property type="match status" value="1"/>
</dbReference>
<dbReference type="EMBL" id="BJMM01000046">
    <property type="protein sequence ID" value="GEB53236.1"/>
    <property type="molecule type" value="Genomic_DNA"/>
</dbReference>
<organism evidence="10 11">
    <name type="scientific">Streptomyces cacaoi</name>
    <dbReference type="NCBI Taxonomy" id="1898"/>
    <lineage>
        <taxon>Bacteria</taxon>
        <taxon>Bacillati</taxon>
        <taxon>Actinomycetota</taxon>
        <taxon>Actinomycetes</taxon>
        <taxon>Kitasatosporales</taxon>
        <taxon>Streptomycetaceae</taxon>
        <taxon>Streptomyces</taxon>
    </lineage>
</organism>
<keyword evidence="5 9" id="KW-1133">Transmembrane helix</keyword>
<evidence type="ECO:0000256" key="9">
    <source>
        <dbReference type="SAM" id="Phobius"/>
    </source>
</evidence>
<reference evidence="10 11" key="1">
    <citation type="submission" date="2019-06" db="EMBL/GenBank/DDBJ databases">
        <title>Whole genome shotgun sequence of Streptomyces cacaoi subsp. cacaoi NBRC 12748.</title>
        <authorList>
            <person name="Hosoyama A."/>
            <person name="Uohara A."/>
            <person name="Ohji S."/>
            <person name="Ichikawa N."/>
        </authorList>
    </citation>
    <scope>NUCLEOTIDE SEQUENCE [LARGE SCALE GENOMIC DNA]</scope>
    <source>
        <strain evidence="10 11">NBRC 12748</strain>
    </source>
</reference>
<dbReference type="RefSeq" id="WP_230988973.1">
    <property type="nucleotide sequence ID" value="NZ_BJMM01000046.1"/>
</dbReference>
<keyword evidence="3" id="KW-0808">Transferase</keyword>
<dbReference type="InterPro" id="IPR018584">
    <property type="entry name" value="GT87"/>
</dbReference>
<keyword evidence="6 9" id="KW-0472">Membrane</keyword>
<proteinExistence type="inferred from homology"/>
<comment type="subcellular location">
    <subcellularLocation>
        <location evidence="1">Cell membrane</location>
        <topology evidence="1">Multi-pass membrane protein</topology>
    </subcellularLocation>
</comment>
<gene>
    <name evidence="10" type="ORF">SCA03_57870</name>
</gene>
<feature type="transmembrane region" description="Helical" evidence="9">
    <location>
        <begin position="363"/>
        <end position="383"/>
    </location>
</feature>
<keyword evidence="4 9" id="KW-0812">Transmembrane</keyword>
<evidence type="ECO:0000256" key="6">
    <source>
        <dbReference type="ARBA" id="ARBA00023136"/>
    </source>
</evidence>
<keyword evidence="11" id="KW-1185">Reference proteome</keyword>
<evidence type="ECO:0000256" key="3">
    <source>
        <dbReference type="ARBA" id="ARBA00022679"/>
    </source>
</evidence>
<dbReference type="GO" id="GO:0005886">
    <property type="term" value="C:plasma membrane"/>
    <property type="evidence" value="ECO:0007669"/>
    <property type="project" value="UniProtKB-SubCell"/>
</dbReference>
<feature type="region of interest" description="Disordered" evidence="8">
    <location>
        <begin position="196"/>
        <end position="216"/>
    </location>
</feature>
<evidence type="ECO:0000313" key="10">
    <source>
        <dbReference type="EMBL" id="GEB53236.1"/>
    </source>
</evidence>
<evidence type="ECO:0000256" key="7">
    <source>
        <dbReference type="ARBA" id="ARBA00024033"/>
    </source>
</evidence>
<accession>A0A4Y3R682</accession>
<feature type="transmembrane region" description="Helical" evidence="9">
    <location>
        <begin position="33"/>
        <end position="50"/>
    </location>
</feature>
<feature type="transmembrane region" description="Helical" evidence="9">
    <location>
        <begin position="389"/>
        <end position="407"/>
    </location>
</feature>
<evidence type="ECO:0000256" key="1">
    <source>
        <dbReference type="ARBA" id="ARBA00004651"/>
    </source>
</evidence>
<evidence type="ECO:0000256" key="2">
    <source>
        <dbReference type="ARBA" id="ARBA00022475"/>
    </source>
</evidence>
<dbReference type="GO" id="GO:0016758">
    <property type="term" value="F:hexosyltransferase activity"/>
    <property type="evidence" value="ECO:0007669"/>
    <property type="project" value="InterPro"/>
</dbReference>
<evidence type="ECO:0000256" key="4">
    <source>
        <dbReference type="ARBA" id="ARBA00022692"/>
    </source>
</evidence>
<dbReference type="AlphaFoldDB" id="A0A4Y3R682"/>
<sequence length="472" mass="46803">MSRHPALYGGFAVFAALTAAVTALPPHRLWGTIAAAGYGLSALALALAAAPRTRVRTRARAHVSAHTRACGPASSAVPASVTGRRGAGAVVVVAFLTAAVLPLLVLVARDSAQEEVAVVHRAAARLLVHGTPYAAPAALDGADHTAYNPYLPGMALFGLPHRLAGVDARFVFGAVFAVTFATALRTSVRRIPRVPRAPRVPHTPRTPCAPAGPRQGRPTAAGWTVRTLALCASPLVALPLAVGGDDLPVIGLCCLGLALAGRGDAGRAGLVLGLAGTLKATAWPALPVAAALLAVYGGRRAVARFGTGAAMPLVCGVGLPALADPGGLLANTVRYPLGLADAASPAAAPLPGRLLAGLGTGGHTAAVVLLALAAVAVAVSLVLRPPRDAPAAALRLALGLCAAMALMPASRFGYLVHPLVLALWAHWRKPDAPTTAPPALPAAAAGAGTGGGAGAGGAAPLDAARAHGRLGA</sequence>
<feature type="transmembrane region" description="Helical" evidence="9">
    <location>
        <begin position="87"/>
        <end position="108"/>
    </location>
</feature>
<name>A0A4Y3R682_STRCI</name>
<protein>
    <recommendedName>
        <fullName evidence="12">DUF2029 domain-containing protein</fullName>
    </recommendedName>
</protein>
<keyword evidence="2" id="KW-1003">Cell membrane</keyword>
<evidence type="ECO:0008006" key="12">
    <source>
        <dbReference type="Google" id="ProtNLM"/>
    </source>
</evidence>
<comment type="caution">
    <text evidence="10">The sequence shown here is derived from an EMBL/GenBank/DDBJ whole genome shotgun (WGS) entry which is preliminary data.</text>
</comment>
<comment type="similarity">
    <text evidence="7">Belongs to the glycosyltransferase 87 family.</text>
</comment>